<gene>
    <name evidence="1" type="ORF">H9Q80_19010</name>
</gene>
<dbReference type="EMBL" id="CP060636">
    <property type="protein sequence ID" value="QNM12301.1"/>
    <property type="molecule type" value="Genomic_DNA"/>
</dbReference>
<evidence type="ECO:0000313" key="2">
    <source>
        <dbReference type="Proteomes" id="UP000515856"/>
    </source>
</evidence>
<dbReference type="SUPFAM" id="SSF46894">
    <property type="entry name" value="C-terminal effector domain of the bipartite response regulators"/>
    <property type="match status" value="1"/>
</dbReference>
<dbReference type="InterPro" id="IPR036388">
    <property type="entry name" value="WH-like_DNA-bd_sf"/>
</dbReference>
<dbReference type="RefSeq" id="WP_158552230.1">
    <property type="nucleotide sequence ID" value="NZ_CP060636.1"/>
</dbReference>
<dbReference type="Proteomes" id="UP000515856">
    <property type="component" value="Chromosome"/>
</dbReference>
<dbReference type="Gene3D" id="1.10.10.10">
    <property type="entry name" value="Winged helix-like DNA-binding domain superfamily/Winged helix DNA-binding domain"/>
    <property type="match status" value="1"/>
</dbReference>
<accession>A0A7G9GNB9</accession>
<protein>
    <recommendedName>
        <fullName evidence="3">Sporulation initiation factor Spo0A C-terminal domain-containing protein</fullName>
    </recommendedName>
</protein>
<dbReference type="AlphaFoldDB" id="A0A7G9GNB9"/>
<dbReference type="GO" id="GO:0003677">
    <property type="term" value="F:DNA binding"/>
    <property type="evidence" value="ECO:0007669"/>
    <property type="project" value="InterPro"/>
</dbReference>
<evidence type="ECO:0000313" key="1">
    <source>
        <dbReference type="EMBL" id="QNM12301.1"/>
    </source>
</evidence>
<keyword evidence="2" id="KW-1185">Reference proteome</keyword>
<dbReference type="InterPro" id="IPR016032">
    <property type="entry name" value="Sig_transdc_resp-reg_C-effctor"/>
</dbReference>
<sequence length="71" mass="8333">MKFDGKYDKVIQEIAEEEGITVQDVRIYMEEAIEKAYSANNPSFMKMFGYKKPTIEEFIEIVTMNLQKSRS</sequence>
<reference evidence="1 2" key="1">
    <citation type="submission" date="2020-08" db="EMBL/GenBank/DDBJ databases">
        <authorList>
            <person name="Liu C."/>
            <person name="Sun Q."/>
        </authorList>
    </citation>
    <scope>NUCLEOTIDE SEQUENCE [LARGE SCALE GENOMIC DNA]</scope>
    <source>
        <strain evidence="1 2">NSJ-61</strain>
    </source>
</reference>
<dbReference type="KEGG" id="ehn:H9Q80_19010"/>
<name>A0A7G9GNB9_9FIRM</name>
<proteinExistence type="predicted"/>
<dbReference type="GO" id="GO:0006355">
    <property type="term" value="P:regulation of DNA-templated transcription"/>
    <property type="evidence" value="ECO:0007669"/>
    <property type="project" value="InterPro"/>
</dbReference>
<evidence type="ECO:0008006" key="3">
    <source>
        <dbReference type="Google" id="ProtNLM"/>
    </source>
</evidence>
<organism evidence="1 2">
    <name type="scientific">[Eubacterium] hominis</name>
    <dbReference type="NCBI Taxonomy" id="2764325"/>
    <lineage>
        <taxon>Bacteria</taxon>
        <taxon>Bacillati</taxon>
        <taxon>Bacillota</taxon>
        <taxon>Erysipelotrichia</taxon>
        <taxon>Erysipelotrichales</taxon>
        <taxon>Erysipelotrichaceae</taxon>
        <taxon>Amedibacillus</taxon>
    </lineage>
</organism>